<sequence length="60" mass="6623">MRRVPCSVAPGCGAVRAVAETRRADDLRSPSDGVRTCRHLSRRIAHRRGHSPGRHCCSIM</sequence>
<evidence type="ECO:0000313" key="2">
    <source>
        <dbReference type="Proteomes" id="UP000270530"/>
    </source>
</evidence>
<dbReference type="AlphaFoldDB" id="A0A2Z6E142"/>
<reference evidence="2" key="1">
    <citation type="submission" date="2018-04" db="EMBL/GenBank/DDBJ databases">
        <authorList>
            <person name="Watanabe M."/>
            <person name="Kojima H."/>
        </authorList>
    </citation>
    <scope>NUCLEOTIDE SEQUENCE [LARGE SCALE GENOMIC DNA]</scope>
    <source>
        <strain evidence="2">Dysh456</strain>
    </source>
</reference>
<protein>
    <submittedName>
        <fullName evidence="1">Uncharacterized protein</fullName>
    </submittedName>
</protein>
<dbReference type="EMBL" id="AP018560">
    <property type="protein sequence ID" value="BBD78696.1"/>
    <property type="molecule type" value="Genomic_DNA"/>
</dbReference>
<name>A0A2Z6E142_9GAMM</name>
<keyword evidence="2" id="KW-1185">Reference proteome</keyword>
<evidence type="ECO:0000313" key="1">
    <source>
        <dbReference type="EMBL" id="BBD78696.1"/>
    </source>
</evidence>
<organism evidence="1 2">
    <name type="scientific">Aerosticca soli</name>
    <dbReference type="NCBI Taxonomy" id="2010829"/>
    <lineage>
        <taxon>Bacteria</taxon>
        <taxon>Pseudomonadati</taxon>
        <taxon>Pseudomonadota</taxon>
        <taxon>Gammaproteobacteria</taxon>
        <taxon>Lysobacterales</taxon>
        <taxon>Rhodanobacteraceae</taxon>
        <taxon>Aerosticca</taxon>
    </lineage>
</organism>
<proteinExistence type="predicted"/>
<reference evidence="2" key="2">
    <citation type="submission" date="2018-06" db="EMBL/GenBank/DDBJ databases">
        <title>Genome sequence of Rhodanobacteraceae bacterium strain Dysh456.</title>
        <authorList>
            <person name="Fukui M."/>
        </authorList>
    </citation>
    <scope>NUCLEOTIDE SEQUENCE [LARGE SCALE GENOMIC DNA]</scope>
    <source>
        <strain evidence="2">Dysh456</strain>
    </source>
</reference>
<dbReference type="KEGG" id="rbd:ALSL_0017"/>
<gene>
    <name evidence="1" type="ORF">ALSL_0017</name>
</gene>
<dbReference type="Proteomes" id="UP000270530">
    <property type="component" value="Chromosome"/>
</dbReference>
<accession>A0A2Z6E142</accession>